<keyword evidence="3" id="KW-1185">Reference proteome</keyword>
<feature type="transmembrane region" description="Helical" evidence="1">
    <location>
        <begin position="47"/>
        <end position="71"/>
    </location>
</feature>
<comment type="caution">
    <text evidence="2">The sequence shown here is derived from an EMBL/GenBank/DDBJ whole genome shotgun (WGS) entry which is preliminary data.</text>
</comment>
<dbReference type="Pfam" id="PF13641">
    <property type="entry name" value="Glyco_tranf_2_3"/>
    <property type="match status" value="1"/>
</dbReference>
<dbReference type="InterPro" id="IPR029044">
    <property type="entry name" value="Nucleotide-diphossugar_trans"/>
</dbReference>
<proteinExistence type="predicted"/>
<organism evidence="2 3">
    <name type="scientific">Sphingomonas gilva</name>
    <dbReference type="NCBI Taxonomy" id="2305907"/>
    <lineage>
        <taxon>Bacteria</taxon>
        <taxon>Pseudomonadati</taxon>
        <taxon>Pseudomonadota</taxon>
        <taxon>Alphaproteobacteria</taxon>
        <taxon>Sphingomonadales</taxon>
        <taxon>Sphingomonadaceae</taxon>
        <taxon>Sphingomonas</taxon>
    </lineage>
</organism>
<evidence type="ECO:0000313" key="2">
    <source>
        <dbReference type="EMBL" id="RHW17738.1"/>
    </source>
</evidence>
<evidence type="ECO:0000256" key="1">
    <source>
        <dbReference type="SAM" id="Phobius"/>
    </source>
</evidence>
<keyword evidence="1" id="KW-0812">Transmembrane</keyword>
<sequence length="494" mass="53938">MPATNKVQQSSTLGSQLVTQITQFATRDRGRAVEGAIWLAEAAASEALLFAAVLFLIGGIDDLAVDVFWIVRHLTRRATVYRRHARKALSDFPPADLHFAMFVPAWDEGAVIAQMLSTTLSRLTCGRLVVFVGCYPNDVATCDAVADVADKDARIVLALNPRQGPTTKADNLNAMWRALQRHEAATGMRFDAVVLHDAEDVVSSGELRVFAHLLERAEVVQLPVLPLVDDRSRWISGHYVDEFAEAHSKMMVVREALGAALPLAGTGFAIDRALLGRLAAARGGAPFDAESLTEDYELGLALSRHGARAMLAHVPVTPGGMPVAVRAHFPASLDEAVRQKARWMTGIALAGWDRVGWSGWRRRPLIENWMRLRDRRAPIAVLALLAAYGGALLWAVAELLGWIGGETVALSVPWWLLAANGALMAWRLTLRAGIVARFYGWAEGVRSIPRALIANVIAMCAARDAMARYVRMLRGDELVWDKTSHVYPGTLPAE</sequence>
<dbReference type="AlphaFoldDB" id="A0A396RMY0"/>
<name>A0A396RMY0_9SPHN</name>
<accession>A0A396RMY0</accession>
<dbReference type="Proteomes" id="UP000266693">
    <property type="component" value="Unassembled WGS sequence"/>
</dbReference>
<feature type="transmembrane region" description="Helical" evidence="1">
    <location>
        <begin position="379"/>
        <end position="400"/>
    </location>
</feature>
<protein>
    <submittedName>
        <fullName evidence="2">Glycosyl transferase family protein</fullName>
    </submittedName>
</protein>
<dbReference type="EMBL" id="QWLV01000003">
    <property type="protein sequence ID" value="RHW17738.1"/>
    <property type="molecule type" value="Genomic_DNA"/>
</dbReference>
<evidence type="ECO:0000313" key="3">
    <source>
        <dbReference type="Proteomes" id="UP000266693"/>
    </source>
</evidence>
<dbReference type="OrthoDB" id="5294733at2"/>
<dbReference type="Gene3D" id="3.90.550.10">
    <property type="entry name" value="Spore Coat Polysaccharide Biosynthesis Protein SpsA, Chain A"/>
    <property type="match status" value="1"/>
</dbReference>
<keyword evidence="2" id="KW-0808">Transferase</keyword>
<reference evidence="2 3" key="1">
    <citation type="submission" date="2018-08" db="EMBL/GenBank/DDBJ databases">
        <title>The multiple taxonomic identification of Sphingomonas gilva.</title>
        <authorList>
            <person name="Zhu D."/>
            <person name="Zheng S."/>
        </authorList>
    </citation>
    <scope>NUCLEOTIDE SEQUENCE [LARGE SCALE GENOMIC DNA]</scope>
    <source>
        <strain evidence="2 3">ZDH117</strain>
    </source>
</reference>
<feature type="transmembrane region" description="Helical" evidence="1">
    <location>
        <begin position="412"/>
        <end position="430"/>
    </location>
</feature>
<dbReference type="SUPFAM" id="SSF53448">
    <property type="entry name" value="Nucleotide-diphospho-sugar transferases"/>
    <property type="match status" value="1"/>
</dbReference>
<gene>
    <name evidence="2" type="ORF">D1610_09940</name>
</gene>
<keyword evidence="1" id="KW-1133">Transmembrane helix</keyword>
<dbReference type="NCBIfam" id="NF011307">
    <property type="entry name" value="PRK14716.1-5"/>
    <property type="match status" value="1"/>
</dbReference>
<keyword evidence="1" id="KW-0472">Membrane</keyword>
<dbReference type="GO" id="GO:0016740">
    <property type="term" value="F:transferase activity"/>
    <property type="evidence" value="ECO:0007669"/>
    <property type="project" value="UniProtKB-KW"/>
</dbReference>